<evidence type="ECO:0000313" key="5">
    <source>
        <dbReference type="Proteomes" id="UP001293593"/>
    </source>
</evidence>
<comment type="caution">
    <text evidence="4">The sequence shown here is derived from an EMBL/GenBank/DDBJ whole genome shotgun (WGS) entry which is preliminary data.</text>
</comment>
<keyword evidence="1" id="KW-0479">Metal-binding</keyword>
<dbReference type="Proteomes" id="UP001293593">
    <property type="component" value="Unassembled WGS sequence"/>
</dbReference>
<keyword evidence="5" id="KW-1185">Reference proteome</keyword>
<dbReference type="Gene3D" id="3.30.70.100">
    <property type="match status" value="1"/>
</dbReference>
<dbReference type="InterPro" id="IPR006121">
    <property type="entry name" value="HMA_dom"/>
</dbReference>
<dbReference type="CDD" id="cd00371">
    <property type="entry name" value="HMA"/>
    <property type="match status" value="1"/>
</dbReference>
<dbReference type="InterPro" id="IPR036163">
    <property type="entry name" value="HMA_dom_sf"/>
</dbReference>
<dbReference type="PANTHER" id="PTHR22814:SF320">
    <property type="entry name" value="OS01G0309800 PROTEIN"/>
    <property type="match status" value="1"/>
</dbReference>
<evidence type="ECO:0000259" key="3">
    <source>
        <dbReference type="PROSITE" id="PS50846"/>
    </source>
</evidence>
<organism evidence="4 5">
    <name type="scientific">Acacia crassicarpa</name>
    <name type="common">northern wattle</name>
    <dbReference type="NCBI Taxonomy" id="499986"/>
    <lineage>
        <taxon>Eukaryota</taxon>
        <taxon>Viridiplantae</taxon>
        <taxon>Streptophyta</taxon>
        <taxon>Embryophyta</taxon>
        <taxon>Tracheophyta</taxon>
        <taxon>Spermatophyta</taxon>
        <taxon>Magnoliopsida</taxon>
        <taxon>eudicotyledons</taxon>
        <taxon>Gunneridae</taxon>
        <taxon>Pentapetalae</taxon>
        <taxon>rosids</taxon>
        <taxon>fabids</taxon>
        <taxon>Fabales</taxon>
        <taxon>Fabaceae</taxon>
        <taxon>Caesalpinioideae</taxon>
        <taxon>mimosoid clade</taxon>
        <taxon>Acacieae</taxon>
        <taxon>Acacia</taxon>
    </lineage>
</organism>
<feature type="region of interest" description="Disordered" evidence="2">
    <location>
        <begin position="78"/>
        <end position="142"/>
    </location>
</feature>
<dbReference type="AlphaFoldDB" id="A0AAE1N653"/>
<evidence type="ECO:0000313" key="4">
    <source>
        <dbReference type="EMBL" id="KAK4283402.1"/>
    </source>
</evidence>
<dbReference type="PANTHER" id="PTHR22814">
    <property type="entry name" value="COPPER TRANSPORT PROTEIN ATOX1-RELATED"/>
    <property type="match status" value="1"/>
</dbReference>
<sequence>MQKPQVTEIQVRMDCNGCVHKIKKALSGINGIYDLHIDLPQQKITVIGWADQEKIVKAIKKTRKTATICYLTEQVKLESPYQPAEPGPAPGGSSPAPDQTQQPPAETPPDETRPQAEPPGDTPPPPPGETIPTDNNSQKSENIPGTKYLEEVHEIHQYSPYYANRFDSGRCHSSTSYSQGLSSSMYMPHGYYDTDKSSPYVTEYEYVISPLRHYYHSRVEYYGGDNQSGNANITSILSDEDPNACRII</sequence>
<evidence type="ECO:0000256" key="1">
    <source>
        <dbReference type="ARBA" id="ARBA00022723"/>
    </source>
</evidence>
<dbReference type="PROSITE" id="PS50846">
    <property type="entry name" value="HMA_2"/>
    <property type="match status" value="1"/>
</dbReference>
<feature type="domain" description="HMA" evidence="3">
    <location>
        <begin position="4"/>
        <end position="67"/>
    </location>
</feature>
<reference evidence="4" key="1">
    <citation type="submission" date="2023-10" db="EMBL/GenBank/DDBJ databases">
        <title>Chromosome-level genome of the transformable northern wattle, Acacia crassicarpa.</title>
        <authorList>
            <person name="Massaro I."/>
            <person name="Sinha N.R."/>
            <person name="Poethig S."/>
            <person name="Leichty A.R."/>
        </authorList>
    </citation>
    <scope>NUCLEOTIDE SEQUENCE</scope>
    <source>
        <strain evidence="4">Acra3RX</strain>
        <tissue evidence="4">Leaf</tissue>
    </source>
</reference>
<protein>
    <recommendedName>
        <fullName evidence="3">HMA domain-containing protein</fullName>
    </recommendedName>
</protein>
<gene>
    <name evidence="4" type="ORF">QN277_000354</name>
</gene>
<evidence type="ECO:0000256" key="2">
    <source>
        <dbReference type="SAM" id="MobiDB-lite"/>
    </source>
</evidence>
<accession>A0AAE1N653</accession>
<dbReference type="EMBL" id="JAWXYG010000001">
    <property type="protein sequence ID" value="KAK4283402.1"/>
    <property type="molecule type" value="Genomic_DNA"/>
</dbReference>
<dbReference type="GO" id="GO:0046872">
    <property type="term" value="F:metal ion binding"/>
    <property type="evidence" value="ECO:0007669"/>
    <property type="project" value="UniProtKB-KW"/>
</dbReference>
<dbReference type="SUPFAM" id="SSF55008">
    <property type="entry name" value="HMA, heavy metal-associated domain"/>
    <property type="match status" value="1"/>
</dbReference>
<proteinExistence type="predicted"/>
<feature type="compositionally biased region" description="Pro residues" evidence="2">
    <location>
        <begin position="116"/>
        <end position="129"/>
    </location>
</feature>
<dbReference type="Pfam" id="PF00403">
    <property type="entry name" value="HMA"/>
    <property type="match status" value="1"/>
</dbReference>
<name>A0AAE1N653_9FABA</name>